<dbReference type="GO" id="GO:0005737">
    <property type="term" value="C:cytoplasm"/>
    <property type="evidence" value="ECO:0007669"/>
    <property type="project" value="InterPro"/>
</dbReference>
<keyword evidence="4" id="KW-1185">Reference proteome</keyword>
<dbReference type="PANTHER" id="PTHR36120">
    <property type="entry name" value="FUCOSE ISOMERASE"/>
    <property type="match status" value="1"/>
</dbReference>
<organism evidence="3 4">
    <name type="scientific">Anaerosacchariphilus hominis</name>
    <dbReference type="NCBI Taxonomy" id="2763017"/>
    <lineage>
        <taxon>Bacteria</taxon>
        <taxon>Bacillati</taxon>
        <taxon>Bacillota</taxon>
        <taxon>Clostridia</taxon>
        <taxon>Lachnospirales</taxon>
        <taxon>Lachnospiraceae</taxon>
        <taxon>Anaerosacchariphilus</taxon>
    </lineage>
</organism>
<accession>A0A923RME3</accession>
<keyword evidence="1" id="KW-0413">Isomerase</keyword>
<dbReference type="Proteomes" id="UP000649345">
    <property type="component" value="Unassembled WGS sequence"/>
</dbReference>
<dbReference type="GO" id="GO:0016861">
    <property type="term" value="F:intramolecular oxidoreductase activity, interconverting aldoses and ketoses"/>
    <property type="evidence" value="ECO:0007669"/>
    <property type="project" value="InterPro"/>
</dbReference>
<dbReference type="GO" id="GO:0005996">
    <property type="term" value="P:monosaccharide metabolic process"/>
    <property type="evidence" value="ECO:0007669"/>
    <property type="project" value="InterPro"/>
</dbReference>
<evidence type="ECO:0000256" key="2">
    <source>
        <dbReference type="ARBA" id="ARBA00023277"/>
    </source>
</evidence>
<gene>
    <name evidence="3" type="ORF">H8S44_06165</name>
</gene>
<dbReference type="PANTHER" id="PTHR36120:SF1">
    <property type="entry name" value="L-FUCOSE ISOMERASE C-TERMINAL DOMAIN-CONTAINING PROTEIN"/>
    <property type="match status" value="1"/>
</dbReference>
<reference evidence="3" key="1">
    <citation type="submission" date="2020-08" db="EMBL/GenBank/DDBJ databases">
        <title>Genome public.</title>
        <authorList>
            <person name="Liu C."/>
            <person name="Sun Q."/>
        </authorList>
    </citation>
    <scope>NUCLEOTIDE SEQUENCE</scope>
    <source>
        <strain evidence="3">NSJ-68</strain>
    </source>
</reference>
<dbReference type="EMBL" id="JACOOR010000003">
    <property type="protein sequence ID" value="MBC5659351.1"/>
    <property type="molecule type" value="Genomic_DNA"/>
</dbReference>
<sequence>MQKINVLWIGHPDYLNENSEAIRRHIAASLSPDCFYTPESAPVIVTDAQAIAAGRESLNGSFSGAVLILLTWTECSLVTTVLKELRGLPCILWGFPLEEVNGVTESTGSYVSAAMLSGPLKRLQLPIDVLIGSWKEKAIQQKLQAFARAAHACHTLFYSRIGLFGYTSMSIYPGTFDHVLMRWKLGPEVEQMDSYSLIRRAETVSEADIDSAWDKLQNRAAIRRDFKSEVLRQTLALYAALTSLCQEHRWSAVNIKCQYEFSKEYRVVPCVALSLLADEGVTASCEGDIPNTVSMLLLQALSGETVTYGDALSHKENVVTFSPCGFLPLSMGAPGVCVQKFMEHPGFSGVQVCGVLRPEKVTFLRIVEDVGTYHLIYGTGQGLPTSPRSGCMPALDVRLDGSIEDFCSAYAGQHYALAYGDYSTELAAFARLMDFSAICIH</sequence>
<name>A0A923RME3_9FIRM</name>
<keyword evidence="2" id="KW-0119">Carbohydrate metabolism</keyword>
<evidence type="ECO:0000256" key="1">
    <source>
        <dbReference type="ARBA" id="ARBA00023235"/>
    </source>
</evidence>
<comment type="caution">
    <text evidence="3">The sequence shown here is derived from an EMBL/GenBank/DDBJ whole genome shotgun (WGS) entry which is preliminary data.</text>
</comment>
<dbReference type="SUPFAM" id="SSF53743">
    <property type="entry name" value="FucI/AraA N-terminal and middle domains"/>
    <property type="match status" value="1"/>
</dbReference>
<dbReference type="AlphaFoldDB" id="A0A923RME3"/>
<protein>
    <recommendedName>
        <fullName evidence="5">L-fucose isomerase C-terminal domain-containing protein</fullName>
    </recommendedName>
</protein>
<proteinExistence type="predicted"/>
<evidence type="ECO:0000313" key="4">
    <source>
        <dbReference type="Proteomes" id="UP000649345"/>
    </source>
</evidence>
<evidence type="ECO:0000313" key="3">
    <source>
        <dbReference type="EMBL" id="MBC5659351.1"/>
    </source>
</evidence>
<evidence type="ECO:0008006" key="5">
    <source>
        <dbReference type="Google" id="ProtNLM"/>
    </source>
</evidence>
<dbReference type="RefSeq" id="WP_186871715.1">
    <property type="nucleotide sequence ID" value="NZ_JACOOR010000003.1"/>
</dbReference>
<dbReference type="InterPro" id="IPR009015">
    <property type="entry name" value="Fucose_isomerase_N/cen_sf"/>
</dbReference>